<name>A0ABD3MYZ0_9STRA</name>
<feature type="region of interest" description="Disordered" evidence="1">
    <location>
        <begin position="75"/>
        <end position="115"/>
    </location>
</feature>
<gene>
    <name evidence="3" type="ORF">ACHAWO_007869</name>
</gene>
<evidence type="ECO:0000259" key="2">
    <source>
        <dbReference type="Pfam" id="PF03457"/>
    </source>
</evidence>
<dbReference type="EMBL" id="JALLPJ020001336">
    <property type="protein sequence ID" value="KAL3769128.1"/>
    <property type="molecule type" value="Genomic_DNA"/>
</dbReference>
<reference evidence="3 4" key="1">
    <citation type="submission" date="2024-10" db="EMBL/GenBank/DDBJ databases">
        <title>Updated reference genomes for cyclostephanoid diatoms.</title>
        <authorList>
            <person name="Roberts W.R."/>
            <person name="Alverson A.J."/>
        </authorList>
    </citation>
    <scope>NUCLEOTIDE SEQUENCE [LARGE SCALE GENOMIC DNA]</scope>
    <source>
        <strain evidence="3 4">AJA010-31</strain>
    </source>
</reference>
<sequence>MASSITSNPSINCDNNVKQEQPLSVAISYETELANDIMSAKEVLDAKTDDGDYLNLEEHTARPVVTNEMLETQSKAGEEAGEQLKDDNAANQAPKRRERPLTYTAPRKKAKAEEDDSFSWQDLLSRVQQRLRRMDSDECFVKAIELAAMARQSVQSRGSAHLLAAFDMLGTANGQAAALSDQQQKINVVADDPMEQWMQKFAELTSYHQRNGHFDVPLNQALGTWVMQQKARVSSLSSTQLHLLSSIGLFPVDIHRNSNLDENKKRPADGSNDSADKQTVYPQLTAKAQPSATATVPLATTKSRASSLQKLGKRGHVTQKQIKLHRTTRFRTIEAVPSIKMPSPLPTKADTTNTSLLQIKVPDFAQIVNFPNARYMAKCVMCDEDEYPIPNQNKGVCNNCDSAIWIHVETGLEMKWCKGCKNFRKWMDFGDKVNL</sequence>
<accession>A0ABD3MYZ0</accession>
<dbReference type="InterPro" id="IPR005114">
    <property type="entry name" value="Helicase_assoc"/>
</dbReference>
<evidence type="ECO:0000313" key="3">
    <source>
        <dbReference type="EMBL" id="KAL3769128.1"/>
    </source>
</evidence>
<dbReference type="Pfam" id="PF03457">
    <property type="entry name" value="HA"/>
    <property type="match status" value="1"/>
</dbReference>
<keyword evidence="4" id="KW-1185">Reference proteome</keyword>
<organism evidence="3 4">
    <name type="scientific">Cyclotella atomus</name>
    <dbReference type="NCBI Taxonomy" id="382360"/>
    <lineage>
        <taxon>Eukaryota</taxon>
        <taxon>Sar</taxon>
        <taxon>Stramenopiles</taxon>
        <taxon>Ochrophyta</taxon>
        <taxon>Bacillariophyta</taxon>
        <taxon>Coscinodiscophyceae</taxon>
        <taxon>Thalassiosirophycidae</taxon>
        <taxon>Stephanodiscales</taxon>
        <taxon>Stephanodiscaceae</taxon>
        <taxon>Cyclotella</taxon>
    </lineage>
</organism>
<evidence type="ECO:0000256" key="1">
    <source>
        <dbReference type="SAM" id="MobiDB-lite"/>
    </source>
</evidence>
<dbReference type="Proteomes" id="UP001530400">
    <property type="component" value="Unassembled WGS sequence"/>
</dbReference>
<dbReference type="AlphaFoldDB" id="A0ABD3MYZ0"/>
<feature type="domain" description="Helicase-associated" evidence="2">
    <location>
        <begin position="195"/>
        <end position="248"/>
    </location>
</feature>
<comment type="caution">
    <text evidence="3">The sequence shown here is derived from an EMBL/GenBank/DDBJ whole genome shotgun (WGS) entry which is preliminary data.</text>
</comment>
<dbReference type="Gene3D" id="6.10.140.530">
    <property type="match status" value="1"/>
</dbReference>
<proteinExistence type="predicted"/>
<feature type="compositionally biased region" description="Basic and acidic residues" evidence="1">
    <location>
        <begin position="76"/>
        <end position="88"/>
    </location>
</feature>
<protein>
    <recommendedName>
        <fullName evidence="2">Helicase-associated domain-containing protein</fullName>
    </recommendedName>
</protein>
<evidence type="ECO:0000313" key="4">
    <source>
        <dbReference type="Proteomes" id="UP001530400"/>
    </source>
</evidence>